<feature type="transmembrane region" description="Helical" evidence="7">
    <location>
        <begin position="209"/>
        <end position="234"/>
    </location>
</feature>
<keyword evidence="5 7" id="KW-1133">Transmembrane helix</keyword>
<feature type="transmembrane region" description="Helical" evidence="7">
    <location>
        <begin position="123"/>
        <end position="146"/>
    </location>
</feature>
<dbReference type="PANTHER" id="PTHR43386:SF25">
    <property type="entry name" value="PEPTIDE ABC TRANSPORTER PERMEASE PROTEIN"/>
    <property type="match status" value="1"/>
</dbReference>
<feature type="transmembrane region" description="Helical" evidence="7">
    <location>
        <begin position="84"/>
        <end position="111"/>
    </location>
</feature>
<feature type="transmembrane region" description="Helical" evidence="7">
    <location>
        <begin position="26"/>
        <end position="44"/>
    </location>
</feature>
<dbReference type="InterPro" id="IPR050366">
    <property type="entry name" value="BP-dependent_transpt_permease"/>
</dbReference>
<keyword evidence="10" id="KW-1185">Reference proteome</keyword>
<dbReference type="Proteomes" id="UP000256269">
    <property type="component" value="Unassembled WGS sequence"/>
</dbReference>
<evidence type="ECO:0000256" key="6">
    <source>
        <dbReference type="ARBA" id="ARBA00023136"/>
    </source>
</evidence>
<evidence type="ECO:0000259" key="8">
    <source>
        <dbReference type="PROSITE" id="PS50928"/>
    </source>
</evidence>
<keyword evidence="4 7" id="KW-0812">Transmembrane</keyword>
<evidence type="ECO:0000256" key="5">
    <source>
        <dbReference type="ARBA" id="ARBA00022989"/>
    </source>
</evidence>
<feature type="domain" description="ABC transmembrane type-1" evidence="8">
    <location>
        <begin position="88"/>
        <end position="277"/>
    </location>
</feature>
<keyword evidence="2 7" id="KW-0813">Transport</keyword>
<evidence type="ECO:0000256" key="7">
    <source>
        <dbReference type="RuleBase" id="RU363032"/>
    </source>
</evidence>
<dbReference type="PANTHER" id="PTHR43386">
    <property type="entry name" value="OLIGOPEPTIDE TRANSPORT SYSTEM PERMEASE PROTEIN APPC"/>
    <property type="match status" value="1"/>
</dbReference>
<evidence type="ECO:0000256" key="2">
    <source>
        <dbReference type="ARBA" id="ARBA00022448"/>
    </source>
</evidence>
<organism evidence="9 10">
    <name type="scientific">Kutzneria buriramensis</name>
    <dbReference type="NCBI Taxonomy" id="1045776"/>
    <lineage>
        <taxon>Bacteria</taxon>
        <taxon>Bacillati</taxon>
        <taxon>Actinomycetota</taxon>
        <taxon>Actinomycetes</taxon>
        <taxon>Pseudonocardiales</taxon>
        <taxon>Pseudonocardiaceae</taxon>
        <taxon>Kutzneria</taxon>
    </lineage>
</organism>
<sequence>MSVELALSDAVSDEAPARVDGRSRRIGAWLGATLLVLVLAVLVFPEWFSSGRPNATDVRHAFTPPSLGHLFGTDELGRDVYTRVVYGAGISLGIGVLAVGIGVVGGVLLGLLSGLGRGWVDTVAMRVVDVLLAVPELLLALLVVAIIGRGSLNVALAIGVAAVPHFARLVRGQALSVLRSEYVEAAKILGVPPVRYLGRHVLPNVGGPLVVMASIGTGSAITAAAGLSVLGLGPPAPSPEWGAMLSEGQAYLGTAWWIAVFPGLAVVVVVLSVTLLGRGVQARRLR</sequence>
<gene>
    <name evidence="9" type="ORF">BCF44_1298</name>
</gene>
<dbReference type="CDD" id="cd06261">
    <property type="entry name" value="TM_PBP2"/>
    <property type="match status" value="1"/>
</dbReference>
<dbReference type="InterPro" id="IPR000515">
    <property type="entry name" value="MetI-like"/>
</dbReference>
<dbReference type="Pfam" id="PF00528">
    <property type="entry name" value="BPD_transp_1"/>
    <property type="match status" value="1"/>
</dbReference>
<protein>
    <submittedName>
        <fullName evidence="9">Peptide/nickel transport system permease protein</fullName>
    </submittedName>
</protein>
<dbReference type="OrthoDB" id="3531748at2"/>
<evidence type="ECO:0000313" key="10">
    <source>
        <dbReference type="Proteomes" id="UP000256269"/>
    </source>
</evidence>
<proteinExistence type="inferred from homology"/>
<dbReference type="EMBL" id="QUNO01000029">
    <property type="protein sequence ID" value="REH27620.1"/>
    <property type="molecule type" value="Genomic_DNA"/>
</dbReference>
<dbReference type="GO" id="GO:0055085">
    <property type="term" value="P:transmembrane transport"/>
    <property type="evidence" value="ECO:0007669"/>
    <property type="project" value="InterPro"/>
</dbReference>
<dbReference type="SUPFAM" id="SSF161098">
    <property type="entry name" value="MetI-like"/>
    <property type="match status" value="1"/>
</dbReference>
<evidence type="ECO:0000313" key="9">
    <source>
        <dbReference type="EMBL" id="REH27620.1"/>
    </source>
</evidence>
<keyword evidence="6 7" id="KW-0472">Membrane</keyword>
<dbReference type="InterPro" id="IPR035906">
    <property type="entry name" value="MetI-like_sf"/>
</dbReference>
<dbReference type="PROSITE" id="PS50928">
    <property type="entry name" value="ABC_TM1"/>
    <property type="match status" value="1"/>
</dbReference>
<dbReference type="Gene3D" id="1.10.3720.10">
    <property type="entry name" value="MetI-like"/>
    <property type="match status" value="1"/>
</dbReference>
<evidence type="ECO:0000256" key="1">
    <source>
        <dbReference type="ARBA" id="ARBA00004651"/>
    </source>
</evidence>
<evidence type="ECO:0000256" key="3">
    <source>
        <dbReference type="ARBA" id="ARBA00022475"/>
    </source>
</evidence>
<dbReference type="AlphaFoldDB" id="A0A3E0GTV6"/>
<evidence type="ECO:0000256" key="4">
    <source>
        <dbReference type="ARBA" id="ARBA00022692"/>
    </source>
</evidence>
<feature type="transmembrane region" description="Helical" evidence="7">
    <location>
        <begin position="254"/>
        <end position="276"/>
    </location>
</feature>
<name>A0A3E0GTV6_9PSEU</name>
<comment type="subcellular location">
    <subcellularLocation>
        <location evidence="1 7">Cell membrane</location>
        <topology evidence="1 7">Multi-pass membrane protein</topology>
    </subcellularLocation>
</comment>
<accession>A0A3E0GTV6</accession>
<comment type="similarity">
    <text evidence="7">Belongs to the binding-protein-dependent transport system permease family.</text>
</comment>
<dbReference type="GO" id="GO:0005886">
    <property type="term" value="C:plasma membrane"/>
    <property type="evidence" value="ECO:0007669"/>
    <property type="project" value="UniProtKB-SubCell"/>
</dbReference>
<dbReference type="RefSeq" id="WP_116181633.1">
    <property type="nucleotide sequence ID" value="NZ_CP144375.1"/>
</dbReference>
<keyword evidence="3" id="KW-1003">Cell membrane</keyword>
<comment type="caution">
    <text evidence="9">The sequence shown here is derived from an EMBL/GenBank/DDBJ whole genome shotgun (WGS) entry which is preliminary data.</text>
</comment>
<reference evidence="9 10" key="1">
    <citation type="submission" date="2018-08" db="EMBL/GenBank/DDBJ databases">
        <title>Genomic Encyclopedia of Archaeal and Bacterial Type Strains, Phase II (KMG-II): from individual species to whole genera.</title>
        <authorList>
            <person name="Goeker M."/>
        </authorList>
    </citation>
    <scope>NUCLEOTIDE SEQUENCE [LARGE SCALE GENOMIC DNA]</scope>
    <source>
        <strain evidence="9 10">DSM 45791</strain>
    </source>
</reference>